<dbReference type="Proteomes" id="UP000054978">
    <property type="component" value="Unassembled WGS sequence"/>
</dbReference>
<evidence type="ECO:0000313" key="2">
    <source>
        <dbReference type="EMBL" id="SAK60739.1"/>
    </source>
</evidence>
<evidence type="ECO:0000313" key="3">
    <source>
        <dbReference type="Proteomes" id="UP000054978"/>
    </source>
</evidence>
<organism evidence="2 3">
    <name type="scientific">Caballeronia ptereochthonis</name>
    <dbReference type="NCBI Taxonomy" id="1777144"/>
    <lineage>
        <taxon>Bacteria</taxon>
        <taxon>Pseudomonadati</taxon>
        <taxon>Pseudomonadota</taxon>
        <taxon>Betaproteobacteria</taxon>
        <taxon>Burkholderiales</taxon>
        <taxon>Burkholderiaceae</taxon>
        <taxon>Caballeronia</taxon>
    </lineage>
</organism>
<sequence>MTMGRVRPVGDALCLPRPNTLFSDHRRTAGSPLSKATSIANSVAFVATRVIAEAVRRARELSTQADAEGFHRLRVAFRRLLGVFSLPRERIHWAGHSRVRDAYSYASAAKATRCSEPGSSIPRSPHGISSGRPITRARQEAPTSQPVLQAQRPLPEVQPVGFRANGNALLARHGPVRGWRIPLVSIGPAAICTSIRRFKKLQVNHEWCLVSATSARSLQRQMTGRADIDAVELVADAVVATPHTAATSTKAIAATASLGNLYQRSIQRLASSKCSSCMWVPPATRCTHTGTPLCARFPAHRLRNCPQLLPARSKPWQRNLSSNVHRMTVPSKTLTDLSKKAFRRATRQRLAGRHESKSRLAATCLARSRTRMFRGKRRRESRRLATCRPMSRHRKGTEEVFMR</sequence>
<accession>A0A158ASP1</accession>
<feature type="region of interest" description="Disordered" evidence="1">
    <location>
        <begin position="114"/>
        <end position="154"/>
    </location>
</feature>
<gene>
    <name evidence="2" type="ORF">AWB83_02276</name>
</gene>
<keyword evidence="3" id="KW-1185">Reference proteome</keyword>
<proteinExistence type="predicted"/>
<dbReference type="STRING" id="1777144.AWB83_02276"/>
<name>A0A158ASP1_9BURK</name>
<protein>
    <submittedName>
        <fullName evidence="2">Uncharacterized protein</fullName>
    </submittedName>
</protein>
<evidence type="ECO:0000256" key="1">
    <source>
        <dbReference type="SAM" id="MobiDB-lite"/>
    </source>
</evidence>
<dbReference type="AlphaFoldDB" id="A0A158ASP1"/>
<reference evidence="2" key="1">
    <citation type="submission" date="2016-01" db="EMBL/GenBank/DDBJ databases">
        <authorList>
            <person name="Peeters C."/>
        </authorList>
    </citation>
    <scope>NUCLEOTIDE SEQUENCE [LARGE SCALE GENOMIC DNA]</scope>
    <source>
        <strain evidence="2">LMG 29326</strain>
    </source>
</reference>
<comment type="caution">
    <text evidence="2">The sequence shown here is derived from an EMBL/GenBank/DDBJ whole genome shotgun (WGS) entry which is preliminary data.</text>
</comment>
<dbReference type="EMBL" id="FCOB02000009">
    <property type="protein sequence ID" value="SAK60739.1"/>
    <property type="molecule type" value="Genomic_DNA"/>
</dbReference>